<feature type="region of interest" description="Disordered" evidence="2">
    <location>
        <begin position="268"/>
        <end position="291"/>
    </location>
</feature>
<feature type="compositionally biased region" description="Polar residues" evidence="2">
    <location>
        <begin position="605"/>
        <end position="617"/>
    </location>
</feature>
<evidence type="ECO:0000259" key="3">
    <source>
        <dbReference type="PROSITE" id="PS50157"/>
    </source>
</evidence>
<dbReference type="OrthoDB" id="6473720at2759"/>
<sequence>MSDQTPSNSATSSSQEPKSTTPIALRTRRCETQVSFYKAAQLKQCKICPSTFTTLQKLRKHVLNHKSNTKRRKALEAINSLIQDKDMVLPSPTCSKTKEEVAPTSLFSKFKKVFPELFTEKVEPIEKVNPSISNAIQIQKKENPTHDLQNDNSPRIFSKLTSENRDTQSDIISLKNSKLPFEPIENSTMSEYSYNNTTKTPPQDVTACLNDILDTISQINTEKCIALPATSSLLELQEDLILSTSSSSEEFASQTSTPISNVFDLQLHPTSNTSSNNNLVQEQLSSPSKSPSIIITSTYQNSKESSLTCSKLEKESDLSILDFILTNSQESLDGELSNNLSPPPKAVLSLTQSKPCLLNNPSSRFHLAAKEGLCLICSKTIAIEDLLQHLYKHKPCPLRAKCLEGFRSCFPPNKIPVKKSSSSSNLQAISSIELTFREKFPELPIFHDHNSSTSSSSDESILLEKMDSPPTGPPPISPFKKALYSRVVKKGLFRCQFCEKAYVSEEKAIRHKKDIHGISPHRTVAKFFPDCPPEMCRVCCKGPAPYSTIADHYKYEHNLSISTSTSPGTISSFVIPSSDFVSTSNKHIRNFTSNLPKPENKKSNHNSTNMQNTSANNNLKTKIYNNLKIVARPELRGTGPSKIVSLPYAASNKKSSPPQKVPPKITVQAEVHHKNSSQVPHSNSPRKCSLCPFIAIKQIGLRLHYFKNHGLRKIPTCSTNPQNILQSNQNKKSKSPLPGSIAQVSNSITAIPKIKPPTTGKNQQKSSSNSKKLSTIPPEISTQIYTATPIPTGDQDINVITAQPKIVLPSKNAIAPQHPVVTPQPTSPIVPFVSYNSHTLQYSFPIPTRLQCPIEGCNASFGTKSWYTTNTSIKKHIHIFHKQKPSKIIFHCSICNSPIAKNPAKHSCLINNLILLPAVIEGDHWVCDICECFSATTKLAKKNHLDAHAREVIKANSSQLIIPTNSKAKRKSFNKRIKDLSEGPAGNLPLAPPIADEVQSEIPPAIEIENITKIDLDNVSILASFAEPLDAILEVDDIEEAQVAFETLLEDIISVMQNHFHLAPPTDSRKAPHSISSNKTKSDPENAQLLQRQYRWNRRKCVRNIVNPSSSFCQIEKNILHSHFSETWAPPSILHTLPDCSPPTHPPVLELLHSDAIASCLQACENSAPGPDRLSYQHWKSIDPRCIIISKIFNICIKFKDVPSSWKHST</sequence>
<dbReference type="PROSITE" id="PS00028">
    <property type="entry name" value="ZINC_FINGER_C2H2_1"/>
    <property type="match status" value="2"/>
</dbReference>
<feature type="region of interest" description="Disordered" evidence="2">
    <location>
        <begin position="748"/>
        <end position="775"/>
    </location>
</feature>
<keyword evidence="1" id="KW-0863">Zinc-finger</keyword>
<keyword evidence="1" id="KW-0862">Zinc</keyword>
<name>A0A8X6PW92_NEPPI</name>
<protein>
    <submittedName>
        <fullName evidence="4">C2H2-type domain-containing protein</fullName>
    </submittedName>
</protein>
<feature type="region of interest" description="Disordered" evidence="2">
    <location>
        <begin position="447"/>
        <end position="476"/>
    </location>
</feature>
<evidence type="ECO:0000256" key="1">
    <source>
        <dbReference type="PROSITE-ProRule" id="PRU00042"/>
    </source>
</evidence>
<feature type="non-terminal residue" evidence="4">
    <location>
        <position position="1210"/>
    </location>
</feature>
<dbReference type="InterPro" id="IPR013087">
    <property type="entry name" value="Znf_C2H2_type"/>
</dbReference>
<feature type="compositionally biased region" description="Polar residues" evidence="2">
    <location>
        <begin position="268"/>
        <end position="284"/>
    </location>
</feature>
<evidence type="ECO:0000256" key="2">
    <source>
        <dbReference type="SAM" id="MobiDB-lite"/>
    </source>
</evidence>
<dbReference type="EMBL" id="BMAW01023706">
    <property type="protein sequence ID" value="GFT84299.1"/>
    <property type="molecule type" value="Genomic_DNA"/>
</dbReference>
<feature type="region of interest" description="Disordered" evidence="2">
    <location>
        <begin position="1"/>
        <end position="25"/>
    </location>
</feature>
<keyword evidence="1" id="KW-0479">Metal-binding</keyword>
<evidence type="ECO:0000313" key="5">
    <source>
        <dbReference type="Proteomes" id="UP000887013"/>
    </source>
</evidence>
<dbReference type="Proteomes" id="UP000887013">
    <property type="component" value="Unassembled WGS sequence"/>
</dbReference>
<feature type="domain" description="C2H2-type" evidence="3">
    <location>
        <begin position="493"/>
        <end position="516"/>
    </location>
</feature>
<feature type="region of interest" description="Disordered" evidence="2">
    <location>
        <begin position="1063"/>
        <end position="1084"/>
    </location>
</feature>
<comment type="caution">
    <text evidence="4">The sequence shown here is derived from an EMBL/GenBank/DDBJ whole genome shotgun (WGS) entry which is preliminary data.</text>
</comment>
<gene>
    <name evidence="4" type="primary">AVEN_148523_1</name>
    <name evidence="4" type="ORF">NPIL_224781</name>
</gene>
<accession>A0A8X6PW92</accession>
<feature type="region of interest" description="Disordered" evidence="2">
    <location>
        <begin position="589"/>
        <end position="617"/>
    </location>
</feature>
<feature type="compositionally biased region" description="Polar residues" evidence="2">
    <location>
        <begin position="1"/>
        <end position="22"/>
    </location>
</feature>
<feature type="compositionally biased region" description="Low complexity" evidence="2">
    <location>
        <begin position="761"/>
        <end position="772"/>
    </location>
</feature>
<feature type="compositionally biased region" description="Low complexity" evidence="2">
    <location>
        <begin position="451"/>
        <end position="460"/>
    </location>
</feature>
<reference evidence="4" key="1">
    <citation type="submission" date="2020-08" db="EMBL/GenBank/DDBJ databases">
        <title>Multicomponent nature underlies the extraordinary mechanical properties of spider dragline silk.</title>
        <authorList>
            <person name="Kono N."/>
            <person name="Nakamura H."/>
            <person name="Mori M."/>
            <person name="Yoshida Y."/>
            <person name="Ohtoshi R."/>
            <person name="Malay A.D."/>
            <person name="Moran D.A.P."/>
            <person name="Tomita M."/>
            <person name="Numata K."/>
            <person name="Arakawa K."/>
        </authorList>
    </citation>
    <scope>NUCLEOTIDE SEQUENCE</scope>
</reference>
<proteinExistence type="predicted"/>
<organism evidence="4 5">
    <name type="scientific">Nephila pilipes</name>
    <name type="common">Giant wood spider</name>
    <name type="synonym">Nephila maculata</name>
    <dbReference type="NCBI Taxonomy" id="299642"/>
    <lineage>
        <taxon>Eukaryota</taxon>
        <taxon>Metazoa</taxon>
        <taxon>Ecdysozoa</taxon>
        <taxon>Arthropoda</taxon>
        <taxon>Chelicerata</taxon>
        <taxon>Arachnida</taxon>
        <taxon>Araneae</taxon>
        <taxon>Araneomorphae</taxon>
        <taxon>Entelegynae</taxon>
        <taxon>Araneoidea</taxon>
        <taxon>Nephilidae</taxon>
        <taxon>Nephila</taxon>
    </lineage>
</organism>
<dbReference type="PROSITE" id="PS50157">
    <property type="entry name" value="ZINC_FINGER_C2H2_2"/>
    <property type="match status" value="1"/>
</dbReference>
<dbReference type="SMART" id="SM00355">
    <property type="entry name" value="ZnF_C2H2"/>
    <property type="match status" value="6"/>
</dbReference>
<dbReference type="GO" id="GO:0008270">
    <property type="term" value="F:zinc ion binding"/>
    <property type="evidence" value="ECO:0007669"/>
    <property type="project" value="UniProtKB-KW"/>
</dbReference>
<keyword evidence="5" id="KW-1185">Reference proteome</keyword>
<dbReference type="AlphaFoldDB" id="A0A8X6PW92"/>
<evidence type="ECO:0000313" key="4">
    <source>
        <dbReference type="EMBL" id="GFT84299.1"/>
    </source>
</evidence>